<organism evidence="8 9">
    <name type="scientific">Mycobacteroides salmoniphilum</name>
    <dbReference type="NCBI Taxonomy" id="404941"/>
    <lineage>
        <taxon>Bacteria</taxon>
        <taxon>Bacillati</taxon>
        <taxon>Actinomycetota</taxon>
        <taxon>Actinomycetes</taxon>
        <taxon>Mycobacteriales</taxon>
        <taxon>Mycobacteriaceae</taxon>
        <taxon>Mycobacteroides</taxon>
    </lineage>
</organism>
<keyword evidence="4 8" id="KW-0808">Transferase</keyword>
<comment type="subcellular location">
    <subcellularLocation>
        <location evidence="1">Cell inner membrane</location>
    </subcellularLocation>
</comment>
<feature type="region of interest" description="Disordered" evidence="7">
    <location>
        <begin position="300"/>
        <end position="368"/>
    </location>
</feature>
<keyword evidence="2" id="KW-1003">Cell membrane</keyword>
<dbReference type="EMBL" id="PECL01000013">
    <property type="protein sequence ID" value="TEA00997.1"/>
    <property type="molecule type" value="Genomic_DNA"/>
</dbReference>
<dbReference type="PANTHER" id="PTHR30606:SF10">
    <property type="entry name" value="PHOSPHATIDYLINOSITOL MANNOSIDE ACYLTRANSFERASE"/>
    <property type="match status" value="1"/>
</dbReference>
<evidence type="ECO:0000256" key="4">
    <source>
        <dbReference type="ARBA" id="ARBA00022679"/>
    </source>
</evidence>
<accession>A0A4V3I0G9</accession>
<keyword evidence="6 8" id="KW-0012">Acyltransferase</keyword>
<dbReference type="NCBIfam" id="NF005919">
    <property type="entry name" value="PRK07920.1"/>
    <property type="match status" value="1"/>
</dbReference>
<reference evidence="8 9" key="1">
    <citation type="journal article" date="2019" name="Sci. Rep.">
        <title>Extended insight into the Mycobacterium chelonae-abscessus complex through whole genome sequencing of Mycobacterium salmoniphilum outbreak and Mycobacterium salmoniphilum-like strains.</title>
        <authorList>
            <person name="Behra P.R.K."/>
            <person name="Das S."/>
            <person name="Pettersson B.M.F."/>
            <person name="Shirreff L."/>
            <person name="DuCote T."/>
            <person name="Jacobsson K.G."/>
            <person name="Ennis D.G."/>
            <person name="Kirsebom L.A."/>
        </authorList>
    </citation>
    <scope>NUCLEOTIDE SEQUENCE [LARGE SCALE GENOMIC DNA]</scope>
    <source>
        <strain evidence="8 9">CCUG 60884</strain>
    </source>
</reference>
<dbReference type="Proteomes" id="UP000294604">
    <property type="component" value="Unassembled WGS sequence"/>
</dbReference>
<evidence type="ECO:0000256" key="1">
    <source>
        <dbReference type="ARBA" id="ARBA00004533"/>
    </source>
</evidence>
<evidence type="ECO:0000256" key="6">
    <source>
        <dbReference type="ARBA" id="ARBA00023315"/>
    </source>
</evidence>
<evidence type="ECO:0000256" key="7">
    <source>
        <dbReference type="SAM" id="MobiDB-lite"/>
    </source>
</evidence>
<proteinExistence type="predicted"/>
<dbReference type="STRING" id="404941.GCA_002013645_04605"/>
<evidence type="ECO:0000256" key="3">
    <source>
        <dbReference type="ARBA" id="ARBA00022519"/>
    </source>
</evidence>
<dbReference type="GO" id="GO:0009247">
    <property type="term" value="P:glycolipid biosynthetic process"/>
    <property type="evidence" value="ECO:0007669"/>
    <property type="project" value="UniProtKB-ARBA"/>
</dbReference>
<dbReference type="PANTHER" id="PTHR30606">
    <property type="entry name" value="LIPID A BIOSYNTHESIS LAUROYL ACYLTRANSFERASE"/>
    <property type="match status" value="1"/>
</dbReference>
<evidence type="ECO:0000313" key="9">
    <source>
        <dbReference type="Proteomes" id="UP000294604"/>
    </source>
</evidence>
<sequence>MSVWGERAADWGYAAGWNVTQVTPDLLARAIFDVGAMVGARNGGPEQLRKNLARVLGVHPREVPDRLMIDSMRSYARYWREAFRLPSQNMERLAGRLDSCAFGRRNIDASQDQGKGTVIALPHSGNWDMAGVWLAQTYGTFTTVAERLKPESLYRRFLDYRETLGFEVLASSGDSTGPYETLAARLRENRVVCLMADRDLSRNGVPVDFFGSEARMPAGPARLAIDTGARLLPAHCWFEPHGQWGVRIQEPIDTSAGDVAVATQALANEFAANIAERPADWHMLQPLWLDDLSEERRTRLRTPPVQPAQAQETPRETETDDRAAPRETETDDRAVPRETETDDRAVPRETETDDRAAPRETDPVGGQA</sequence>
<dbReference type="GO" id="GO:0016746">
    <property type="term" value="F:acyltransferase activity"/>
    <property type="evidence" value="ECO:0007669"/>
    <property type="project" value="UniProtKB-KW"/>
</dbReference>
<evidence type="ECO:0000256" key="2">
    <source>
        <dbReference type="ARBA" id="ARBA00022475"/>
    </source>
</evidence>
<keyword evidence="5" id="KW-0472">Membrane</keyword>
<keyword evidence="3" id="KW-0997">Cell inner membrane</keyword>
<dbReference type="InterPro" id="IPR004960">
    <property type="entry name" value="LipA_acyltrans"/>
</dbReference>
<protein>
    <submittedName>
        <fullName evidence="8">Phosphatidylinositol mannoside acyltransferase</fullName>
        <ecNumber evidence="8">2.3.1.-</ecNumber>
    </submittedName>
</protein>
<dbReference type="AlphaFoldDB" id="A0A4V3I0G9"/>
<dbReference type="Pfam" id="PF03279">
    <property type="entry name" value="Lip_A_acyltrans"/>
    <property type="match status" value="1"/>
</dbReference>
<comment type="caution">
    <text evidence="8">The sequence shown here is derived from an EMBL/GenBank/DDBJ whole genome shotgun (WGS) entry which is preliminary data.</text>
</comment>
<evidence type="ECO:0000313" key="8">
    <source>
        <dbReference type="EMBL" id="TEA00997.1"/>
    </source>
</evidence>
<dbReference type="EC" id="2.3.1.-" evidence="8"/>
<evidence type="ECO:0000256" key="5">
    <source>
        <dbReference type="ARBA" id="ARBA00023136"/>
    </source>
</evidence>
<feature type="compositionally biased region" description="Basic and acidic residues" evidence="7">
    <location>
        <begin position="313"/>
        <end position="362"/>
    </location>
</feature>
<dbReference type="GO" id="GO:0005886">
    <property type="term" value="C:plasma membrane"/>
    <property type="evidence" value="ECO:0007669"/>
    <property type="project" value="UniProtKB-SubCell"/>
</dbReference>
<gene>
    <name evidence="8" type="ORF">CCUG60884_04151</name>
</gene>
<name>A0A4V3I0G9_9MYCO</name>
<dbReference type="CDD" id="cd07984">
    <property type="entry name" value="LPLAT_LABLAT-like"/>
    <property type="match status" value="1"/>
</dbReference>